<dbReference type="Proteomes" id="UP000786693">
    <property type="component" value="Unassembled WGS sequence"/>
</dbReference>
<dbReference type="EMBL" id="BPFH01000001">
    <property type="protein sequence ID" value="GIT93808.1"/>
    <property type="molecule type" value="Genomic_DNA"/>
</dbReference>
<keyword evidence="1" id="KW-1133">Transmembrane helix</keyword>
<accession>A0ABQ4NHA1</accession>
<feature type="transmembrane region" description="Helical" evidence="1">
    <location>
        <begin position="12"/>
        <end position="36"/>
    </location>
</feature>
<dbReference type="InterPro" id="IPR045519">
    <property type="entry name" value="DUF6476"/>
</dbReference>
<reference evidence="2 3" key="1">
    <citation type="submission" date="2021-05" db="EMBL/GenBank/DDBJ databases">
        <title>Bacteria Genome sequencing.</title>
        <authorList>
            <person name="Takabe Y."/>
            <person name="Nakajima Y."/>
            <person name="Suzuki S."/>
            <person name="Shiozaki T."/>
        </authorList>
    </citation>
    <scope>NUCLEOTIDE SEQUENCE [LARGE SCALE GENOMIC DNA]</scope>
    <source>
        <strain evidence="2 3">AI_62</strain>
    </source>
</reference>
<proteinExistence type="predicted"/>
<name>A0ABQ4NHA1_9RHOB</name>
<keyword evidence="3" id="KW-1185">Reference proteome</keyword>
<evidence type="ECO:0000313" key="2">
    <source>
        <dbReference type="EMBL" id="GIT93808.1"/>
    </source>
</evidence>
<evidence type="ECO:0000313" key="3">
    <source>
        <dbReference type="Proteomes" id="UP000786693"/>
    </source>
</evidence>
<sequence>MDEIPEPANLRFLRRLVTVLTAVMIIGLVTVIGLLVQRLRLPSVPVPEALALPDGTEIHAVTQGPGWWAVVTGDGRILLYDGAGTFHQEIVVTLPQTAEE</sequence>
<protein>
    <submittedName>
        <fullName evidence="2">Uncharacterized protein</fullName>
    </submittedName>
</protein>
<keyword evidence="1" id="KW-0812">Transmembrane</keyword>
<keyword evidence="1" id="KW-0472">Membrane</keyword>
<evidence type="ECO:0000256" key="1">
    <source>
        <dbReference type="SAM" id="Phobius"/>
    </source>
</evidence>
<comment type="caution">
    <text evidence="2">The sequence shown here is derived from an EMBL/GenBank/DDBJ whole genome shotgun (WGS) entry which is preliminary data.</text>
</comment>
<dbReference type="Pfam" id="PF20082">
    <property type="entry name" value="DUF6476"/>
    <property type="match status" value="1"/>
</dbReference>
<organism evidence="2 3">
    <name type="scientific">Jannaschia pagri</name>
    <dbReference type="NCBI Taxonomy" id="2829797"/>
    <lineage>
        <taxon>Bacteria</taxon>
        <taxon>Pseudomonadati</taxon>
        <taxon>Pseudomonadota</taxon>
        <taxon>Alphaproteobacteria</taxon>
        <taxon>Rhodobacterales</taxon>
        <taxon>Roseobacteraceae</taxon>
        <taxon>Jannaschia</taxon>
    </lineage>
</organism>
<gene>
    <name evidence="2" type="ORF">JANAI62_04310</name>
</gene>